<evidence type="ECO:0000313" key="3">
    <source>
        <dbReference type="Proteomes" id="UP000887581"/>
    </source>
</evidence>
<evidence type="ECO:0000313" key="4">
    <source>
        <dbReference type="WBParaSite" id="sdigi.contig224.g6329.t1"/>
    </source>
</evidence>
<keyword evidence="3" id="KW-1185">Reference proteome</keyword>
<dbReference type="Pfam" id="PF23325">
    <property type="entry name" value="TPR_28"/>
    <property type="match status" value="1"/>
</dbReference>
<dbReference type="Proteomes" id="UP000887581">
    <property type="component" value="Unplaced"/>
</dbReference>
<dbReference type="AlphaFoldDB" id="A0A915PSH7"/>
<name>A0A915PSH7_9BILA</name>
<proteinExistence type="predicted"/>
<feature type="region of interest" description="Disordered" evidence="1">
    <location>
        <begin position="859"/>
        <end position="883"/>
    </location>
</feature>
<dbReference type="WBParaSite" id="sdigi.contig224.g6329.t1">
    <property type="protein sequence ID" value="sdigi.contig224.g6329.t1"/>
    <property type="gene ID" value="sdigi.contig224.g6329"/>
</dbReference>
<dbReference type="SUPFAM" id="SSF48371">
    <property type="entry name" value="ARM repeat"/>
    <property type="match status" value="1"/>
</dbReference>
<evidence type="ECO:0000259" key="2">
    <source>
        <dbReference type="Pfam" id="PF23325"/>
    </source>
</evidence>
<dbReference type="PANTHER" id="PTHR10663:SF388">
    <property type="entry name" value="GOLGI-SPECIFIC BREFELDIN A-RESISTANCE GUANINE NUCLEOTIDE EXCHANGE FACTOR 1"/>
    <property type="match status" value="1"/>
</dbReference>
<accession>A0A915PSH7</accession>
<protein>
    <submittedName>
        <fullName evidence="4">Telomere-associated protein Rif1 N-terminal domain-containing protein</fullName>
    </submittedName>
</protein>
<sequence length="883" mass="98998">MAQEVIAECHPEQLIADGKYLTSSALSELIGAIIQASTNIAHKETDKTESVTRKLKEQEEDALVLYLEMMVSIALENKDRLSQIWTPIKQHLQWLMSSFGRNPLVVERAVVGLLRIANRNLYRLKDDIADDILQSLGILLKLPAPAMFMFSRQIAYGLHELLRTNAANVHRREHWVVLFGLLEAAGAGVYPEDFNTQFDVELHSPFAQEKTKILSRQVHSDTEPCLNRPRIDNTRSVSSFSTLSERIDSARSLVKEPSTEWIHVDHKDAAFVAQQQLQLRVTEKHIYSSVFDRGTVVLRINLARHDPLAFLKVGETLSFLARDAAHITPDNFDSCIECLRSCTEASLDGGRYAAGPLSDDAQSQLRSVLRDEKLKHSKQDRSNRKHMSLGARNNCEDEETLSQIEPQKLSASYQQVAFQILDLCHTLHVKGATIYRSWADGGAEIDSSLPALWNHCWRPLLQCIARLCCDCRRQVRTQALNFLVRAFLIPEMQEMSGKQWEECFGEVLFPLLQKLLENLSPMDPIGMEETRVRAMQLISKTLLNHLMPLSLLGSFSSLWLRLLDYMNQYLHADRSDLLSEAIPESLKNMVLVMDNTQMFNTIPDLYDMTVARIGTFLPGLLAEVMPGPPRRSNAPDIKLEETLETNLCNKTTETSSTNFREATPILSQQFSINRQVMIAPPIDLVHPPDSDRLEPGTIRNNETAKSTNISDTVKHIPILELEEVIVHPGSVSSPNQPHSVPCAVNGQFSTPFSRTEPPCNQGGTAYDESLRNQFSLAQTAQMYNSNYIHDIERQMHVAPSQLCAQQQLQHSSYIISQPPQVSCQLPSPHIPVMLTASGPLVPSPNSAFSPPVSSSIRSVTEAAEVPKPALQEEQNAVVTPKIN</sequence>
<dbReference type="InterPro" id="IPR056604">
    <property type="entry name" value="GBF1-like_TPR"/>
</dbReference>
<evidence type="ECO:0000256" key="1">
    <source>
        <dbReference type="SAM" id="MobiDB-lite"/>
    </source>
</evidence>
<feature type="domain" description="GBF1-like tetratricopeptide repeats" evidence="2">
    <location>
        <begin position="453"/>
        <end position="624"/>
    </location>
</feature>
<dbReference type="PANTHER" id="PTHR10663">
    <property type="entry name" value="GUANYL-NUCLEOTIDE EXCHANGE FACTOR"/>
    <property type="match status" value="1"/>
</dbReference>
<organism evidence="3 4">
    <name type="scientific">Setaria digitata</name>
    <dbReference type="NCBI Taxonomy" id="48799"/>
    <lineage>
        <taxon>Eukaryota</taxon>
        <taxon>Metazoa</taxon>
        <taxon>Ecdysozoa</taxon>
        <taxon>Nematoda</taxon>
        <taxon>Chromadorea</taxon>
        <taxon>Rhabditida</taxon>
        <taxon>Spirurina</taxon>
        <taxon>Spiruromorpha</taxon>
        <taxon>Filarioidea</taxon>
        <taxon>Setariidae</taxon>
        <taxon>Setaria</taxon>
    </lineage>
</organism>
<reference evidence="4" key="1">
    <citation type="submission" date="2022-11" db="UniProtKB">
        <authorList>
            <consortium name="WormBaseParasite"/>
        </authorList>
    </citation>
    <scope>IDENTIFICATION</scope>
</reference>
<dbReference type="InterPro" id="IPR016024">
    <property type="entry name" value="ARM-type_fold"/>
</dbReference>
<feature type="compositionally biased region" description="Polar residues" evidence="1">
    <location>
        <begin position="872"/>
        <end position="883"/>
    </location>
</feature>